<dbReference type="SUPFAM" id="SSF103190">
    <property type="entry name" value="Sensory domain-like"/>
    <property type="match status" value="1"/>
</dbReference>
<feature type="signal peptide" evidence="20">
    <location>
        <begin position="1"/>
        <end position="20"/>
    </location>
</feature>
<dbReference type="Gene3D" id="1.10.287.130">
    <property type="match status" value="1"/>
</dbReference>
<dbReference type="Gene3D" id="3.30.450.20">
    <property type="entry name" value="PAS domain"/>
    <property type="match status" value="2"/>
</dbReference>
<dbReference type="PANTHER" id="PTHR45339:SF1">
    <property type="entry name" value="HYBRID SIGNAL TRANSDUCTION HISTIDINE KINASE J"/>
    <property type="match status" value="1"/>
</dbReference>
<dbReference type="InterPro" id="IPR036890">
    <property type="entry name" value="HATPase_C_sf"/>
</dbReference>
<evidence type="ECO:0000256" key="3">
    <source>
        <dbReference type="ARBA" id="ARBA00012438"/>
    </source>
</evidence>
<dbReference type="InterPro" id="IPR011006">
    <property type="entry name" value="CheY-like_superfamily"/>
</dbReference>
<dbReference type="Gene3D" id="1.20.120.160">
    <property type="entry name" value="HPT domain"/>
    <property type="match status" value="1"/>
</dbReference>
<keyword evidence="10" id="KW-0418">Kinase</keyword>
<evidence type="ECO:0000256" key="4">
    <source>
        <dbReference type="ARBA" id="ARBA00022475"/>
    </source>
</evidence>
<evidence type="ECO:0000313" key="25">
    <source>
        <dbReference type="Proteomes" id="UP000637423"/>
    </source>
</evidence>
<evidence type="ECO:0000256" key="12">
    <source>
        <dbReference type="ARBA" id="ARBA00022989"/>
    </source>
</evidence>
<dbReference type="PROSITE" id="PS50894">
    <property type="entry name" value="HPT"/>
    <property type="match status" value="1"/>
</dbReference>
<feature type="domain" description="Response regulatory" evidence="22">
    <location>
        <begin position="703"/>
        <end position="824"/>
    </location>
</feature>
<keyword evidence="11" id="KW-0067">ATP-binding</keyword>
<dbReference type="SMART" id="SM00387">
    <property type="entry name" value="HATPase_c"/>
    <property type="match status" value="1"/>
</dbReference>
<dbReference type="Gene3D" id="3.40.50.2300">
    <property type="match status" value="2"/>
</dbReference>
<dbReference type="SMART" id="SM00448">
    <property type="entry name" value="REC"/>
    <property type="match status" value="2"/>
</dbReference>
<dbReference type="PROSITE" id="PS50110">
    <property type="entry name" value="RESPONSE_REGULATORY"/>
    <property type="match status" value="2"/>
</dbReference>
<feature type="modified residue" description="Phosphohistidine" evidence="18">
    <location>
        <position position="1044"/>
    </location>
</feature>
<gene>
    <name evidence="24" type="ORF">GCM10011396_10620</name>
</gene>
<dbReference type="InterPro" id="IPR001789">
    <property type="entry name" value="Sig_transdc_resp-reg_receiver"/>
</dbReference>
<dbReference type="InterPro" id="IPR000014">
    <property type="entry name" value="PAS"/>
</dbReference>
<keyword evidence="8 20" id="KW-0732">Signal</keyword>
<dbReference type="PRINTS" id="PR00344">
    <property type="entry name" value="BCTRLSENSOR"/>
</dbReference>
<dbReference type="InterPro" id="IPR036641">
    <property type="entry name" value="HPT_dom_sf"/>
</dbReference>
<comment type="catalytic activity">
    <reaction evidence="1">
        <text>ATP + protein L-histidine = ADP + protein N-phospho-L-histidine.</text>
        <dbReference type="EC" id="2.7.13.3"/>
    </reaction>
</comment>
<feature type="modified residue" description="4-aspartylphosphate" evidence="19">
    <location>
        <position position="900"/>
    </location>
</feature>
<dbReference type="InterPro" id="IPR004358">
    <property type="entry name" value="Sig_transdc_His_kin-like_C"/>
</dbReference>
<dbReference type="CDD" id="cd00082">
    <property type="entry name" value="HisKA"/>
    <property type="match status" value="1"/>
</dbReference>
<evidence type="ECO:0000256" key="5">
    <source>
        <dbReference type="ARBA" id="ARBA00022553"/>
    </source>
</evidence>
<dbReference type="FunFam" id="3.30.565.10:FF:000010">
    <property type="entry name" value="Sensor histidine kinase RcsC"/>
    <property type="match status" value="1"/>
</dbReference>
<dbReference type="InterPro" id="IPR035965">
    <property type="entry name" value="PAS-like_dom_sf"/>
</dbReference>
<evidence type="ECO:0000256" key="10">
    <source>
        <dbReference type="ARBA" id="ARBA00022777"/>
    </source>
</evidence>
<evidence type="ECO:0000256" key="9">
    <source>
        <dbReference type="ARBA" id="ARBA00022741"/>
    </source>
</evidence>
<evidence type="ECO:0000256" key="20">
    <source>
        <dbReference type="SAM" id="SignalP"/>
    </source>
</evidence>
<comment type="subcellular location">
    <subcellularLocation>
        <location evidence="2">Cell membrane</location>
        <topology evidence="2">Multi-pass membrane protein</topology>
    </subcellularLocation>
</comment>
<feature type="chain" id="PRO_5036895924" description="Virulence sensor protein BvgS" evidence="20">
    <location>
        <begin position="21"/>
        <end position="1191"/>
    </location>
</feature>
<keyword evidence="12" id="KW-1133">Transmembrane helix</keyword>
<evidence type="ECO:0000256" key="14">
    <source>
        <dbReference type="ARBA" id="ARBA00023026"/>
    </source>
</evidence>
<evidence type="ECO:0000256" key="15">
    <source>
        <dbReference type="ARBA" id="ARBA00023136"/>
    </source>
</evidence>
<dbReference type="PROSITE" id="PS50109">
    <property type="entry name" value="HIS_KIN"/>
    <property type="match status" value="1"/>
</dbReference>
<evidence type="ECO:0000259" key="22">
    <source>
        <dbReference type="PROSITE" id="PS50110"/>
    </source>
</evidence>
<evidence type="ECO:0000256" key="11">
    <source>
        <dbReference type="ARBA" id="ARBA00022840"/>
    </source>
</evidence>
<feature type="domain" description="Histidine kinase" evidence="21">
    <location>
        <begin position="467"/>
        <end position="688"/>
    </location>
</feature>
<evidence type="ECO:0000259" key="21">
    <source>
        <dbReference type="PROSITE" id="PS50109"/>
    </source>
</evidence>
<dbReference type="InterPro" id="IPR005467">
    <property type="entry name" value="His_kinase_dom"/>
</dbReference>
<comment type="function">
    <text evidence="16">Member of the two-component regulatory system BvgS/BvgA. Phosphorylates BvgA via a four-step phosphorelay in response to environmental signals.</text>
</comment>
<evidence type="ECO:0000256" key="18">
    <source>
        <dbReference type="PROSITE-ProRule" id="PRU00110"/>
    </source>
</evidence>
<feature type="modified residue" description="4-aspartylphosphate" evidence="19">
    <location>
        <position position="756"/>
    </location>
</feature>
<dbReference type="GO" id="GO:0005886">
    <property type="term" value="C:plasma membrane"/>
    <property type="evidence" value="ECO:0007669"/>
    <property type="project" value="UniProtKB-SubCell"/>
</dbReference>
<evidence type="ECO:0000256" key="1">
    <source>
        <dbReference type="ARBA" id="ARBA00000085"/>
    </source>
</evidence>
<dbReference type="GO" id="GO:0005524">
    <property type="term" value="F:ATP binding"/>
    <property type="evidence" value="ECO:0007669"/>
    <property type="project" value="UniProtKB-KW"/>
</dbReference>
<dbReference type="SUPFAM" id="SSF47226">
    <property type="entry name" value="Histidine-containing phosphotransfer domain, HPT domain"/>
    <property type="match status" value="1"/>
</dbReference>
<dbReference type="InterPro" id="IPR036097">
    <property type="entry name" value="HisK_dim/P_sf"/>
</dbReference>
<dbReference type="Gene3D" id="3.30.565.10">
    <property type="entry name" value="Histidine kinase-like ATPase, C-terminal domain"/>
    <property type="match status" value="1"/>
</dbReference>
<evidence type="ECO:0000259" key="23">
    <source>
        <dbReference type="PROSITE" id="PS50894"/>
    </source>
</evidence>
<keyword evidence="9" id="KW-0547">Nucleotide-binding</keyword>
<dbReference type="CDD" id="cd16922">
    <property type="entry name" value="HATPase_EvgS-ArcB-TorS-like"/>
    <property type="match status" value="1"/>
</dbReference>
<keyword evidence="5 19" id="KW-0597">Phosphoprotein</keyword>
<dbReference type="SMART" id="SM00388">
    <property type="entry name" value="HisKA"/>
    <property type="match status" value="1"/>
</dbReference>
<evidence type="ECO:0000256" key="8">
    <source>
        <dbReference type="ARBA" id="ARBA00022729"/>
    </source>
</evidence>
<dbReference type="NCBIfam" id="TIGR00229">
    <property type="entry name" value="sensory_box"/>
    <property type="match status" value="1"/>
</dbReference>
<reference evidence="24" key="2">
    <citation type="submission" date="2020-09" db="EMBL/GenBank/DDBJ databases">
        <authorList>
            <person name="Sun Q."/>
            <person name="Zhou Y."/>
        </authorList>
    </citation>
    <scope>NUCLEOTIDE SEQUENCE</scope>
    <source>
        <strain evidence="24">CGMCC 1.10998</strain>
    </source>
</reference>
<dbReference type="InterPro" id="IPR008207">
    <property type="entry name" value="Sig_transdc_His_kin_Hpt_dom"/>
</dbReference>
<evidence type="ECO:0000313" key="24">
    <source>
        <dbReference type="EMBL" id="GGC65492.1"/>
    </source>
</evidence>
<dbReference type="Pfam" id="PF13188">
    <property type="entry name" value="PAS_8"/>
    <property type="match status" value="1"/>
</dbReference>
<proteinExistence type="predicted"/>
<keyword evidence="25" id="KW-1185">Reference proteome</keyword>
<dbReference type="InterPro" id="IPR003661">
    <property type="entry name" value="HisK_dim/P_dom"/>
</dbReference>
<dbReference type="Proteomes" id="UP000637423">
    <property type="component" value="Unassembled WGS sequence"/>
</dbReference>
<dbReference type="InterPro" id="IPR003594">
    <property type="entry name" value="HATPase_dom"/>
</dbReference>
<feature type="domain" description="HPt" evidence="23">
    <location>
        <begin position="1005"/>
        <end position="1096"/>
    </location>
</feature>
<keyword evidence="13" id="KW-0902">Two-component regulatory system</keyword>
<keyword evidence="7" id="KW-0812">Transmembrane</keyword>
<dbReference type="CDD" id="cd17546">
    <property type="entry name" value="REC_hyHK_CKI1_RcsC-like"/>
    <property type="match status" value="2"/>
</dbReference>
<dbReference type="EMBL" id="BMED01000001">
    <property type="protein sequence ID" value="GGC65492.1"/>
    <property type="molecule type" value="Genomic_DNA"/>
</dbReference>
<evidence type="ECO:0000256" key="6">
    <source>
        <dbReference type="ARBA" id="ARBA00022679"/>
    </source>
</evidence>
<dbReference type="InterPro" id="IPR033479">
    <property type="entry name" value="dCache_1"/>
</dbReference>
<dbReference type="SUPFAM" id="SSF52172">
    <property type="entry name" value="CheY-like"/>
    <property type="match status" value="2"/>
</dbReference>
<dbReference type="PANTHER" id="PTHR45339">
    <property type="entry name" value="HYBRID SIGNAL TRANSDUCTION HISTIDINE KINASE J"/>
    <property type="match status" value="1"/>
</dbReference>
<dbReference type="EC" id="2.7.13.3" evidence="3"/>
<dbReference type="GO" id="GO:0000155">
    <property type="term" value="F:phosphorelay sensor kinase activity"/>
    <property type="evidence" value="ECO:0007669"/>
    <property type="project" value="InterPro"/>
</dbReference>
<dbReference type="Pfam" id="PF00072">
    <property type="entry name" value="Response_reg"/>
    <property type="match status" value="2"/>
</dbReference>
<dbReference type="SUPFAM" id="SSF47384">
    <property type="entry name" value="Homodimeric domain of signal transducing histidine kinase"/>
    <property type="match status" value="1"/>
</dbReference>
<organism evidence="24 25">
    <name type="scientific">Undibacterium terreum</name>
    <dbReference type="NCBI Taxonomy" id="1224302"/>
    <lineage>
        <taxon>Bacteria</taxon>
        <taxon>Pseudomonadati</taxon>
        <taxon>Pseudomonadota</taxon>
        <taxon>Betaproteobacteria</taxon>
        <taxon>Burkholderiales</taxon>
        <taxon>Oxalobacteraceae</taxon>
        <taxon>Undibacterium</taxon>
    </lineage>
</organism>
<dbReference type="CDD" id="cd12914">
    <property type="entry name" value="PDC1_DGC_like"/>
    <property type="match status" value="1"/>
</dbReference>
<reference evidence="24" key="1">
    <citation type="journal article" date="2014" name="Int. J. Syst. Evol. Microbiol.">
        <title>Complete genome sequence of Corynebacterium casei LMG S-19264T (=DSM 44701T), isolated from a smear-ripened cheese.</title>
        <authorList>
            <consortium name="US DOE Joint Genome Institute (JGI-PGF)"/>
            <person name="Walter F."/>
            <person name="Albersmeier A."/>
            <person name="Kalinowski J."/>
            <person name="Ruckert C."/>
        </authorList>
    </citation>
    <scope>NUCLEOTIDE SEQUENCE</scope>
    <source>
        <strain evidence="24">CGMCC 1.10998</strain>
    </source>
</reference>
<accession>A0A916U9H3</accession>
<sequence length="1191" mass="129716">MLAMLALAAGFSYAHLSAIALVQSGEETRLQLLTKLIAEDIQNDLAATDIALKTITRDYLSGPVSSSASRDASSRMSALVGAIRGVRGMAVLDQDGKLLASSLPELVGQNFSQRDYFKTVKSRPDKNTLYLSAPFRSTQGEWVMAVARMVPDEKGRFAGVVAATLNQNYFSAEFRASIYAPDVWALVAHGDGQLFLNYPTKNGFDGTNLNRPETFFRRHLDRKQPSSLLTGTVYMTGEQRVMALRTIQPAELSMDHSLVIGLSRQQASIILPLRSQGWSYALLFTGIFLIGAASLWWSQVRRARRERAQTENARSLQEMQALQDSEARFRTLIEDAPLAIAILRAGRFIYTNPRYRALHGYLAGDDLSGLPWCAMIASSSLDTLRTQEALIEADSPIELMFEAQGLGKAGRLVPVFKTTARVMLADGPATLIFAQDISAQKKAEEEMLLARDAAQSANRSKAEFLANMSHEIRSPLNAILGLAYLLERVRLEPDGLEMVRKIRSAGQSLLGIISDILDVSKIEAGHMRIEKAQFKLAELIDGVAASMGIAAADKAIEVIVHPLPPGMSVFEGDALRLQQVLTNLTSNAIKFTSVGRVELVTQLARLDGDEAWLRFMVRDTGIGIPPAMQETIFSAFTQADTSTTRRFGGTGLGLTICRQLVKLMGGELNLRSTVGLGSDFEFTVPLAIAHGTSSSSPDMLSIRALIADDSEIALEAAGSTARAMGWEVQTVESGEAVLDYFQRSSADELPGVVLLDWKMPGLDGLATARALRETVSPDTPLIVLMSTAYSLSELVKQPGADVVDAFLSKPVTASNLFNAVMDARSQRSAPGQISASMDAGEAMQLAGIRVLVVDDSDINRDVVARILRNQGAWIEFANDGQAAVDWLVSHPEDVDLVLMDVQMPVMDGMEATRRLRRLPQFDDLPIVALTAGALKSQQEAVIAAGMSHFVSKPFDVPAMIQLIRDLCRASTNGTMPAMLSIAEATPIHRDNKVLDVEQGLQLWADVERYRQYLDRFSKTYKDAGASISVYLASGEIKAAGMLAHELTGVAASLAMPGLYRTSQEVERLVNAGASQAALIAAAESLRVELEQVMAAIPQIGINDAEASAHRATERAWLHTLERRELLVEMLKALDADDVDAVEAVLNVLSVDLPKATQAELWTQLRNFDLRGLEQAAKHLLDLEDKRERSTH</sequence>
<dbReference type="SUPFAM" id="SSF55785">
    <property type="entry name" value="PYP-like sensor domain (PAS domain)"/>
    <property type="match status" value="1"/>
</dbReference>
<comment type="caution">
    <text evidence="24">The sequence shown here is derived from an EMBL/GenBank/DDBJ whole genome shotgun (WGS) entry which is preliminary data.</text>
</comment>
<name>A0A916U9H3_9BURK</name>
<feature type="domain" description="Response regulatory" evidence="22">
    <location>
        <begin position="849"/>
        <end position="967"/>
    </location>
</feature>
<dbReference type="SUPFAM" id="SSF55874">
    <property type="entry name" value="ATPase domain of HSP90 chaperone/DNA topoisomerase II/histidine kinase"/>
    <property type="match status" value="1"/>
</dbReference>
<evidence type="ECO:0000256" key="2">
    <source>
        <dbReference type="ARBA" id="ARBA00004651"/>
    </source>
</evidence>
<evidence type="ECO:0000256" key="19">
    <source>
        <dbReference type="PROSITE-ProRule" id="PRU00169"/>
    </source>
</evidence>
<evidence type="ECO:0000256" key="13">
    <source>
        <dbReference type="ARBA" id="ARBA00023012"/>
    </source>
</evidence>
<evidence type="ECO:0000256" key="17">
    <source>
        <dbReference type="ARBA" id="ARBA00070152"/>
    </source>
</evidence>
<keyword evidence="6" id="KW-0808">Transferase</keyword>
<dbReference type="Pfam" id="PF02743">
    <property type="entry name" value="dCache_1"/>
    <property type="match status" value="1"/>
</dbReference>
<keyword evidence="4" id="KW-1003">Cell membrane</keyword>
<protein>
    <recommendedName>
        <fullName evidence="17">Virulence sensor protein BvgS</fullName>
        <ecNumber evidence="3">2.7.13.3</ecNumber>
    </recommendedName>
</protein>
<dbReference type="Pfam" id="PF02518">
    <property type="entry name" value="HATPase_c"/>
    <property type="match status" value="1"/>
</dbReference>
<dbReference type="Pfam" id="PF00512">
    <property type="entry name" value="HisKA"/>
    <property type="match status" value="1"/>
</dbReference>
<dbReference type="InterPro" id="IPR029151">
    <property type="entry name" value="Sensor-like_sf"/>
</dbReference>
<keyword evidence="14" id="KW-0843">Virulence</keyword>
<evidence type="ECO:0000256" key="7">
    <source>
        <dbReference type="ARBA" id="ARBA00022692"/>
    </source>
</evidence>
<keyword evidence="15" id="KW-0472">Membrane</keyword>
<evidence type="ECO:0000256" key="16">
    <source>
        <dbReference type="ARBA" id="ARBA00058004"/>
    </source>
</evidence>
<dbReference type="AlphaFoldDB" id="A0A916U9H3"/>